<dbReference type="InterPro" id="IPR011990">
    <property type="entry name" value="TPR-like_helical_dom_sf"/>
</dbReference>
<feature type="compositionally biased region" description="Basic and acidic residues" evidence="5">
    <location>
        <begin position="302"/>
        <end position="313"/>
    </location>
</feature>
<protein>
    <submittedName>
        <fullName evidence="6">Uncharacterized protein</fullName>
    </submittedName>
</protein>
<dbReference type="GO" id="GO:0045048">
    <property type="term" value="P:protein insertion into ER membrane"/>
    <property type="evidence" value="ECO:0007669"/>
    <property type="project" value="InterPro"/>
</dbReference>
<evidence type="ECO:0000256" key="5">
    <source>
        <dbReference type="SAM" id="MobiDB-lite"/>
    </source>
</evidence>
<organism evidence="6">
    <name type="scientific">Cyprideis torosa</name>
    <dbReference type="NCBI Taxonomy" id="163714"/>
    <lineage>
        <taxon>Eukaryota</taxon>
        <taxon>Metazoa</taxon>
        <taxon>Ecdysozoa</taxon>
        <taxon>Arthropoda</taxon>
        <taxon>Crustacea</taxon>
        <taxon>Oligostraca</taxon>
        <taxon>Ostracoda</taxon>
        <taxon>Podocopa</taxon>
        <taxon>Podocopida</taxon>
        <taxon>Cytherocopina</taxon>
        <taxon>Cytheroidea</taxon>
        <taxon>Cytherideidae</taxon>
        <taxon>Cyprideis</taxon>
    </lineage>
</organism>
<dbReference type="PANTHER" id="PTHR12875:SF0">
    <property type="entry name" value="GOLGI TO ER TRAFFIC PROTEIN 4 HOMOLOG"/>
    <property type="match status" value="1"/>
</dbReference>
<dbReference type="GO" id="GO:0071818">
    <property type="term" value="C:BAT3 complex"/>
    <property type="evidence" value="ECO:0007669"/>
    <property type="project" value="TreeGrafter"/>
</dbReference>
<evidence type="ECO:0000256" key="3">
    <source>
        <dbReference type="ARBA" id="ARBA00022448"/>
    </source>
</evidence>
<keyword evidence="4" id="KW-0963">Cytoplasm</keyword>
<dbReference type="OrthoDB" id="10252405at2759"/>
<dbReference type="Pfam" id="PF04190">
    <property type="entry name" value="GET4"/>
    <property type="match status" value="1"/>
</dbReference>
<dbReference type="PANTHER" id="PTHR12875">
    <property type="entry name" value="GOLGI TO ER TRAFFIC PROTEIN 4 HOMOLOG"/>
    <property type="match status" value="1"/>
</dbReference>
<dbReference type="AlphaFoldDB" id="A0A7R8WBA5"/>
<feature type="region of interest" description="Disordered" evidence="5">
    <location>
        <begin position="296"/>
        <end position="341"/>
    </location>
</feature>
<evidence type="ECO:0000256" key="2">
    <source>
        <dbReference type="ARBA" id="ARBA00005351"/>
    </source>
</evidence>
<comment type="similarity">
    <text evidence="2">Belongs to the GET4 family.</text>
</comment>
<proteinExistence type="inferred from homology"/>
<dbReference type="EMBL" id="OB660647">
    <property type="protein sequence ID" value="CAD7225724.1"/>
    <property type="molecule type" value="Genomic_DNA"/>
</dbReference>
<evidence type="ECO:0000256" key="4">
    <source>
        <dbReference type="ARBA" id="ARBA00022490"/>
    </source>
</evidence>
<dbReference type="Gene3D" id="1.25.40.10">
    <property type="entry name" value="Tetratricopeptide repeat domain"/>
    <property type="match status" value="1"/>
</dbReference>
<dbReference type="InterPro" id="IPR007317">
    <property type="entry name" value="GET4"/>
</dbReference>
<keyword evidence="3" id="KW-0813">Transport</keyword>
<accession>A0A7R8WBA5</accession>
<reference evidence="6" key="1">
    <citation type="submission" date="2020-11" db="EMBL/GenBank/DDBJ databases">
        <authorList>
            <person name="Tran Van P."/>
        </authorList>
    </citation>
    <scope>NUCLEOTIDE SEQUENCE</scope>
</reference>
<dbReference type="FunFam" id="1.25.40.10:FF:000060">
    <property type="entry name" value="Golgi to ER traffic protein 4 homolog"/>
    <property type="match status" value="1"/>
</dbReference>
<name>A0A7R8WBA5_9CRUS</name>
<comment type="subcellular location">
    <subcellularLocation>
        <location evidence="1">Cytoplasm</location>
        <location evidence="1">Cytosol</location>
    </subcellularLocation>
</comment>
<gene>
    <name evidence="6" type="ORF">CTOB1V02_LOCUS3656</name>
</gene>
<evidence type="ECO:0000313" key="6">
    <source>
        <dbReference type="EMBL" id="CAD7225724.1"/>
    </source>
</evidence>
<sequence>MMAKGVERVLAKLKLSIQDGKHYEALQMYRTLYFRYLSQKKFQDLENLMFDGAVIFFSNGEQHSGVDLAMLYLDTLKKSEVSPSDLHFSRLAELFSLISTENPDRSRFVCESIKWSGKGLRNVKAGHPDLHARLAQCCWNQGNYEESRYHFLRSNDSKAFANMLTEFHLKKGLATEVDLFIAQAVLQSLCIQDQGFGKSLLVNYSLSHPAIGSSPPNQYPLLNFLWFVVMALEQGRLSFFTVLVDKYSPSLARDPTYKEYVDRIAQIFFNVPPPVTSRGGIFENLLNTLMTGMDDTSDEEDDRAHFRVVDRKPSTSARNRPSQVRKPGTEMPKVVIDDDID</sequence>
<evidence type="ECO:0000256" key="1">
    <source>
        <dbReference type="ARBA" id="ARBA00004514"/>
    </source>
</evidence>